<feature type="region of interest" description="Disordered" evidence="10">
    <location>
        <begin position="2654"/>
        <end position="2677"/>
    </location>
</feature>
<feature type="compositionally biased region" description="Polar residues" evidence="10">
    <location>
        <begin position="318"/>
        <end position="329"/>
    </location>
</feature>
<evidence type="ECO:0000313" key="14">
    <source>
        <dbReference type="EMBL" id="KAI1712021.1"/>
    </source>
</evidence>
<evidence type="ECO:0000256" key="4">
    <source>
        <dbReference type="ARBA" id="ARBA00022491"/>
    </source>
</evidence>
<dbReference type="PANTHER" id="PTHR48249">
    <property type="entry name" value="MEDIATOR OF RNA POLYMERASE II TRANSCRIPTION SUBUNIT 13"/>
    <property type="match status" value="1"/>
</dbReference>
<feature type="region of interest" description="Disordered" evidence="10">
    <location>
        <begin position="580"/>
        <end position="605"/>
    </location>
</feature>
<evidence type="ECO:0000256" key="3">
    <source>
        <dbReference type="ARBA" id="ARBA00019618"/>
    </source>
</evidence>
<feature type="compositionally biased region" description="Basic and acidic residues" evidence="10">
    <location>
        <begin position="259"/>
        <end position="269"/>
    </location>
</feature>
<evidence type="ECO:0000259" key="12">
    <source>
        <dbReference type="Pfam" id="PF11597"/>
    </source>
</evidence>
<keyword evidence="8 9" id="KW-0539">Nucleus</keyword>
<feature type="compositionally biased region" description="Basic and acidic residues" evidence="10">
    <location>
        <begin position="1017"/>
        <end position="1026"/>
    </location>
</feature>
<evidence type="ECO:0000256" key="10">
    <source>
        <dbReference type="SAM" id="MobiDB-lite"/>
    </source>
</evidence>
<feature type="region of interest" description="Disordered" evidence="10">
    <location>
        <begin position="310"/>
        <end position="342"/>
    </location>
</feature>
<feature type="compositionally biased region" description="Polar residues" evidence="10">
    <location>
        <begin position="1028"/>
        <end position="1056"/>
    </location>
</feature>
<feature type="domain" description="Mediator complex subunit Med13 C-terminal" evidence="11">
    <location>
        <begin position="2440"/>
        <end position="2865"/>
    </location>
</feature>
<keyword evidence="4 9" id="KW-0678">Repressor</keyword>
<keyword evidence="15" id="KW-1185">Reference proteome</keyword>
<sequence>MTPAGGTLDDCHTNVIILTELSGLKWKCLTTAPNFRPPTTSASSSTSSDSQQNSGIDSDVVLRAYSECLSEGLLSTWRRRPKFSDPNSAFEDPTPKLDVQKELWVFWYAQDEPKELDAFKSQGLIEATDYESYDGGVNYETRVLFFKALHNAIERNLVRFGGYTRFGKWFTQPLELPTVLMHEYRKALPQYVNGINFNFFIHGENLVCMTVNIQRQPTMVRLSRRHLDSPRGQPVVLGPWSIKARLLPNQPLLIAQNEAKSENEGEADGKHHKKKSKKNAGENPCLSLAEIQAVVNQQWSDWKRFHALPSDDSDEDLTFQSTSASNSNETKSRKMSSVIEPNQPSKLPKMVLVDIDGVEMFYPSCFVGLLADEMNMDSPSSIVTRNKMDDDGISGIGNPILASAGIYNAEDHEVEEILNSSLGSTSSALDGHQKQLLSKSRKSIPDPLRHCRRSFAGVRAAQRSFEDGCLSALMNNSVAPVDINTPGTSNANETMEQTMQVDTRWNFVDYLRREYCYCRMCSSGNSTGSGANDDIPSSSSRDSYPFHRSPISLECVTPDHSPTFIDELKSLKELQWLKPVPPTTAAEKGGKNQAEKAAAESSHDSDVLPVWAQHNNRPTSCSGKGGSSVSATGLLIGGRLELERGESAHADVLKALQSTARIQAGQIQTGEACEPRAMTPFTPITSITPEPIDDPLADSSLQQKLKDFSFTHNPLKRDVVGSTEYYHLVAETSNNNGSEQKAIGPPPGGFQLLQKKQCLADKELIEEEEDEDPSANQAKSTSSGISILKSLLDSNMDEPTPPMFERHPLLSWDIIRLLVAASPPLADSHLFDCLNTKGTGEHTEKRIIYRVVDEESASFVMESDMSNCAPYIPEGTDICNPNDFFRLSKYNGLHDASTSQRSPRPGGHHVMIERLENPNVRENVEGSTDVLLQLAEDSMDPTEANFNGQEDEDIVGQDIGDHHEDDAEAMELSDSMTAVTPPALLNRPMMNSNHPNEEDDEDNEDDDTEFRNALARARNDAQRDAVQRQVSLNSPASSGTMMDPTQQQHPTSTNSCDTGFTPSTAALVSAAQHPLVGSDHMHFLSPPASNERIDSGLFPAGTMPPGTVPSISTMAMGQQTTLFNAMGTPMLAHDSLSIIYPTPPTPMQQFSPQNVILTAQQLMAMEATTSAAHIHRTPQNLEDFCSASPLAQGHFRKLQITTEPIFDGSSSVKAHPLVTIFPQSESFSGDLFDQSAEVEERLRTILPATKQWATSTVSVEDREKVRTGLLSREEKRRQQGNDVKMESAPSYKPAPGDRKLQRQGTRECNGSEIKDRIIATDLEQREMHFLANLSSKSSQMAGFGAFGMMQMQYGNNFGGAPPPYGQISSMGQLPMNGMPFPNQTNTFLPGNMMSRPGQNFPARFPPGMTPQQMMQKHLQNQMLMKNTGVTPTGSLMGSPSVQPPFPPNSNPLAIQQQQQMMQQQQFLKHQNTGQFMPPNSAIDQHGSASGMPGSNQKYQAQNTMNHFGSPPLLNMQNSMNTATGSPSSMNSPSIFNTPGSTSGMDCSGAAASLAQSPFGSPSGPGSIAMARQLSMSSLNIPQQSGSLGRIPSGMNPMDYQLSSVSSTSSSIAGGLGVNTTSSGGFPLSGSTTLFNAINFGAIINSLQNGRSFVIAVLMQDTVIDLHYDAIFDACPICCCNANIRAYEIGLYINPSEEVAKSDEIQRRQQQDSNFMPEHWSGFRVAKNDLSQTGKCSCGFSAVRHRYLCGMGSSAGLRGLFPDDIKEACADRTMLPSNLLSRNAAVSREVWFNPANEGDMHFIDLLRHQCLFRDIAAVIRTPCSVGEYVDEALFDYMGKRSIFEQSVAIGGDSTSDYVISRVDSVEANQILSSIIGMAVSPSEATKDINRPSKTQNQSVFHPWGIQIANRVMEPKESEYMAEMRELLRLLEGTMSSARRGAQSSKVKFNGPLTWRSFLKKTSNKVNASLQDDSEGGSGQVEPIPNVIAATEREPVVTNPQLVHLWEKLSLAPYDQTKDILYLAVVPDTNVVVEKCRVFLEELSSIYEKCRFGIHVKVQTKDAPRDAILRLGHYRAQGPQQGNGSLHDFLKHFEGGKHVEDRKAFMAKLKGYTENLEQELTQFFRTTCANLFDRRAYHESVYRHNQKQNFTSLATSSDSSSMPPPALPIQSPSSVLSSASGPASGGMGSQFGQNQLPNQLLPQSGQVPSGTAVSPNATPQSQPSLTSAQPGQPSPKPPGGLDELSQDNQGQGPTPNAQQQQQLDQQQANAEANIENAVEQQMSVENPNYLPHVIVIYLVNPFSFGSEAHQALFSRVATVALMRVFNAFLYQLDTNRRPQIQLELISMQSLLDYTAFAADPLREHRQSLETLENFSSRDKTSAQDCLRKIAFSVFSQSRLVIPEFSRGALPKSMTRFGPASSLGDVLNELKERPLSQLYKVPSSPMILAPNRSSIASSSRVQASNSEERVLFVTYCLVADEWLCGAVTDEHGHLLDNVLINLVVPLPSQGDTSSAKWKYKNQSQIVDAIQRLWHYIQSVLVMETKNWRIVVGRLGKIGHGEFKAWTEILSRRNLRAYNNRLKNLANNAGTGCRPCSMMPGYAEMPAILSACLISTEPELNLRVLPSSLQFDGANGGNGGYSSMSYFSNTLGGKGAGSGFASNNSSKTSKGKSPPQWQSTVGVDDTSITHIMVFPTMLYISFEHQLDAGNKLDQEAMNDDAFDDFFDEKFDHDILNPEDLQMMCELDNDTTRNGEESEATIDNQPMATGYYISTAPALDLPEWFWSSCPSARFRQPVHLKSSLHMHTANVQQNDDVIPNKSEHSTHPLDSIATDEVLRYVLEKYNALSWLNVDFSSGARLSCLPIHIQAQLRLYKAVTTLFS</sequence>
<dbReference type="GO" id="GO:0045944">
    <property type="term" value="P:positive regulation of transcription by RNA polymerase II"/>
    <property type="evidence" value="ECO:0007669"/>
    <property type="project" value="TreeGrafter"/>
</dbReference>
<keyword evidence="6 9" id="KW-0010">Activator</keyword>
<comment type="similarity">
    <text evidence="2 9">Belongs to the Mediator complex subunit 13 family.</text>
</comment>
<name>A0AAD4QZR3_9BILA</name>
<dbReference type="Pfam" id="PF06333">
    <property type="entry name" value="Med13_C"/>
    <property type="match status" value="1"/>
</dbReference>
<evidence type="ECO:0000256" key="7">
    <source>
        <dbReference type="ARBA" id="ARBA00023163"/>
    </source>
</evidence>
<reference evidence="14" key="1">
    <citation type="submission" date="2022-01" db="EMBL/GenBank/DDBJ databases">
        <title>Genome Sequence Resource for Two Populations of Ditylenchus destructor, the Migratory Endoparasitic Phytonematode.</title>
        <authorList>
            <person name="Zhang H."/>
            <person name="Lin R."/>
            <person name="Xie B."/>
        </authorList>
    </citation>
    <scope>NUCLEOTIDE SEQUENCE</scope>
    <source>
        <strain evidence="14">BazhouSP</strain>
    </source>
</reference>
<dbReference type="GO" id="GO:0016592">
    <property type="term" value="C:mediator complex"/>
    <property type="evidence" value="ECO:0007669"/>
    <property type="project" value="InterPro"/>
</dbReference>
<dbReference type="InterPro" id="IPR051139">
    <property type="entry name" value="Mediator_complx_sub13"/>
</dbReference>
<comment type="subcellular location">
    <subcellularLocation>
        <location evidence="1 9">Nucleus</location>
    </subcellularLocation>
</comment>
<evidence type="ECO:0000256" key="2">
    <source>
        <dbReference type="ARBA" id="ARBA00009354"/>
    </source>
</evidence>
<gene>
    <name evidence="14" type="ORF">DdX_09985</name>
</gene>
<comment type="subunit">
    <text evidence="9">Component of the Mediator complex.</text>
</comment>
<evidence type="ECO:0000256" key="1">
    <source>
        <dbReference type="ARBA" id="ARBA00004123"/>
    </source>
</evidence>
<evidence type="ECO:0000256" key="8">
    <source>
        <dbReference type="ARBA" id="ARBA00023242"/>
    </source>
</evidence>
<feature type="compositionally biased region" description="Basic and acidic residues" evidence="10">
    <location>
        <begin position="1268"/>
        <end position="1285"/>
    </location>
</feature>
<feature type="compositionally biased region" description="Low complexity" evidence="10">
    <location>
        <begin position="2246"/>
        <end position="2269"/>
    </location>
</feature>
<proteinExistence type="inferred from homology"/>
<dbReference type="GO" id="GO:0003713">
    <property type="term" value="F:transcription coactivator activity"/>
    <property type="evidence" value="ECO:0007669"/>
    <property type="project" value="TreeGrafter"/>
</dbReference>
<evidence type="ECO:0000259" key="13">
    <source>
        <dbReference type="Pfam" id="PF18296"/>
    </source>
</evidence>
<protein>
    <recommendedName>
        <fullName evidence="3 9">Mediator of RNA polymerase II transcription subunit 13</fullName>
    </recommendedName>
</protein>
<feature type="compositionally biased region" description="Low complexity" evidence="10">
    <location>
        <begin position="2191"/>
        <end position="2201"/>
    </location>
</feature>
<comment type="caution">
    <text evidence="14">The sequence shown here is derived from an EMBL/GenBank/DDBJ whole genome shotgun (WGS) entry which is preliminary data.</text>
</comment>
<feature type="compositionally biased region" description="Acidic residues" evidence="10">
    <location>
        <begin position="997"/>
        <end position="1008"/>
    </location>
</feature>
<feature type="region of interest" description="Disordered" evidence="10">
    <location>
        <begin position="259"/>
        <end position="282"/>
    </location>
</feature>
<organism evidence="14 15">
    <name type="scientific">Ditylenchus destructor</name>
    <dbReference type="NCBI Taxonomy" id="166010"/>
    <lineage>
        <taxon>Eukaryota</taxon>
        <taxon>Metazoa</taxon>
        <taxon>Ecdysozoa</taxon>
        <taxon>Nematoda</taxon>
        <taxon>Chromadorea</taxon>
        <taxon>Rhabditida</taxon>
        <taxon>Tylenchina</taxon>
        <taxon>Tylenchomorpha</taxon>
        <taxon>Sphaerularioidea</taxon>
        <taxon>Anguinidae</taxon>
        <taxon>Anguininae</taxon>
        <taxon>Ditylenchus</taxon>
    </lineage>
</organism>
<dbReference type="Pfam" id="PF18296">
    <property type="entry name" value="MID_MedPIWI"/>
    <property type="match status" value="1"/>
</dbReference>
<evidence type="ECO:0000256" key="6">
    <source>
        <dbReference type="ARBA" id="ARBA00023159"/>
    </source>
</evidence>
<feature type="compositionally biased region" description="Polar residues" evidence="10">
    <location>
        <begin position="2202"/>
        <end position="2226"/>
    </location>
</feature>
<feature type="region of interest" description="Disordered" evidence="10">
    <location>
        <begin position="983"/>
        <end position="1056"/>
    </location>
</feature>
<accession>A0AAD4QZR3</accession>
<feature type="compositionally biased region" description="Polar residues" evidence="10">
    <location>
        <begin position="525"/>
        <end position="542"/>
    </location>
</feature>
<evidence type="ECO:0000313" key="15">
    <source>
        <dbReference type="Proteomes" id="UP001201812"/>
    </source>
</evidence>
<dbReference type="Proteomes" id="UP001201812">
    <property type="component" value="Unassembled WGS sequence"/>
</dbReference>
<feature type="domain" description="Mediator complex subunit Med13 N-terminal" evidence="12">
    <location>
        <begin position="8"/>
        <end position="288"/>
    </location>
</feature>
<feature type="region of interest" description="Disordered" evidence="10">
    <location>
        <begin position="1268"/>
        <end position="1311"/>
    </location>
</feature>
<dbReference type="InterPro" id="IPR021643">
    <property type="entry name" value="Mediator_Med13_N"/>
</dbReference>
<evidence type="ECO:0000256" key="5">
    <source>
        <dbReference type="ARBA" id="ARBA00023015"/>
    </source>
</evidence>
<feature type="compositionally biased region" description="Low complexity" evidence="10">
    <location>
        <begin position="2655"/>
        <end position="2669"/>
    </location>
</feature>
<feature type="compositionally biased region" description="Basic and acidic residues" evidence="10">
    <location>
        <begin position="588"/>
        <end position="605"/>
    </location>
</feature>
<dbReference type="Pfam" id="PF11597">
    <property type="entry name" value="Med13_N"/>
    <property type="match status" value="1"/>
</dbReference>
<comment type="function">
    <text evidence="9">Component of the Mediator complex, a coactivator involved in regulated transcription of nearly all RNA polymerase II-dependent genes. Mediator functions as a bridge to convey information from gene-specific regulatory proteins to the basal RNA polymerase II transcription machinery. Mediator is recruited to promoters by direct interactions with regulatory proteins and serves as a scaffold for the assembly of a functional preinitiation complex with RNA polymerase II and the general transcription factors.</text>
</comment>
<evidence type="ECO:0000256" key="9">
    <source>
        <dbReference type="RuleBase" id="RU364134"/>
    </source>
</evidence>
<feature type="region of interest" description="Disordered" evidence="10">
    <location>
        <begin position="525"/>
        <end position="544"/>
    </location>
</feature>
<feature type="domain" description="MID" evidence="13">
    <location>
        <begin position="2016"/>
        <end position="2396"/>
    </location>
</feature>
<keyword evidence="7 9" id="KW-0804">Transcription</keyword>
<dbReference type="PANTHER" id="PTHR48249:SF3">
    <property type="entry name" value="MEDIATOR OF RNA POLYMERASE II TRANSCRIPTION SUBUNIT 13"/>
    <property type="match status" value="1"/>
</dbReference>
<keyword evidence="5 9" id="KW-0805">Transcription regulation</keyword>
<dbReference type="EMBL" id="JAKKPZ010000020">
    <property type="protein sequence ID" value="KAI1712021.1"/>
    <property type="molecule type" value="Genomic_DNA"/>
</dbReference>
<feature type="compositionally biased region" description="Low complexity" evidence="10">
    <location>
        <begin position="2150"/>
        <end position="2159"/>
    </location>
</feature>
<feature type="compositionally biased region" description="Low complexity" evidence="10">
    <location>
        <begin position="2169"/>
        <end position="2180"/>
    </location>
</feature>
<dbReference type="InterPro" id="IPR009401">
    <property type="entry name" value="Med13_C"/>
</dbReference>
<dbReference type="InterPro" id="IPR041285">
    <property type="entry name" value="MID_MedPIWI"/>
</dbReference>
<evidence type="ECO:0000259" key="11">
    <source>
        <dbReference type="Pfam" id="PF06333"/>
    </source>
</evidence>
<feature type="region of interest" description="Disordered" evidence="10">
    <location>
        <begin position="2150"/>
        <end position="2269"/>
    </location>
</feature>